<name>A0A975NSQ1_9BRAD</name>
<keyword evidence="2" id="KW-0732">Signal</keyword>
<evidence type="ECO:0000313" key="4">
    <source>
        <dbReference type="Proteomes" id="UP000680805"/>
    </source>
</evidence>
<gene>
    <name evidence="3" type="ORF">KMZ68_12525</name>
</gene>
<accession>A0A975NSQ1</accession>
<feature type="compositionally biased region" description="Low complexity" evidence="1">
    <location>
        <begin position="131"/>
        <end position="154"/>
    </location>
</feature>
<dbReference type="EMBL" id="CP076135">
    <property type="protein sequence ID" value="QWG20587.1"/>
    <property type="molecule type" value="Genomic_DNA"/>
</dbReference>
<reference evidence="3" key="1">
    <citation type="submission" date="2021-06" db="EMBL/GenBank/DDBJ databases">
        <title>Bradyrhizobium sp. S2-11-2 Genome sequencing.</title>
        <authorList>
            <person name="Jin L."/>
        </authorList>
    </citation>
    <scope>NUCLEOTIDE SEQUENCE</scope>
    <source>
        <strain evidence="3">S2-11-2</strain>
    </source>
</reference>
<sequence length="238" mass="25195">MTNRFLISVAAAALIAGTGFANAQGTGMSREGGVTTQQSAPSSERDSPSAVPMNRDAGESKHMKGAQSNEKMAPGGNKNQRAQDNMPGQKPKGMASEQDRTKDGIKGGKDMKAESREGRSGSMNADSKSHTTTQSQTAPSGPSTTTTGQAGAGAKLSTEQRTQITSVIREQRVAPVTKVNFSIVVGTKVPRSGVTFHPLPARVVTIYPQWRGYEFILVNEQIVVINPRTLEIVAILEA</sequence>
<dbReference type="Proteomes" id="UP000680805">
    <property type="component" value="Chromosome"/>
</dbReference>
<dbReference type="AlphaFoldDB" id="A0A975NSQ1"/>
<dbReference type="RefSeq" id="WP_215616049.1">
    <property type="nucleotide sequence ID" value="NZ_CP076135.1"/>
</dbReference>
<feature type="chain" id="PRO_5037146858" evidence="2">
    <location>
        <begin position="24"/>
        <end position="238"/>
    </location>
</feature>
<dbReference type="InterPro" id="IPR009642">
    <property type="entry name" value="DUF1236"/>
</dbReference>
<protein>
    <submittedName>
        <fullName evidence="3">DUF1236 domain-containing protein</fullName>
    </submittedName>
</protein>
<dbReference type="KEGG" id="bsei:KMZ68_12525"/>
<feature type="signal peptide" evidence="2">
    <location>
        <begin position="1"/>
        <end position="23"/>
    </location>
</feature>
<feature type="compositionally biased region" description="Basic and acidic residues" evidence="1">
    <location>
        <begin position="97"/>
        <end position="119"/>
    </location>
</feature>
<feature type="region of interest" description="Disordered" evidence="1">
    <location>
        <begin position="26"/>
        <end position="160"/>
    </location>
</feature>
<organism evidence="3 4">
    <name type="scientific">Bradyrhizobium sediminis</name>
    <dbReference type="NCBI Taxonomy" id="2840469"/>
    <lineage>
        <taxon>Bacteria</taxon>
        <taxon>Pseudomonadati</taxon>
        <taxon>Pseudomonadota</taxon>
        <taxon>Alphaproteobacteria</taxon>
        <taxon>Hyphomicrobiales</taxon>
        <taxon>Nitrobacteraceae</taxon>
        <taxon>Bradyrhizobium</taxon>
    </lineage>
</organism>
<proteinExistence type="predicted"/>
<evidence type="ECO:0000313" key="3">
    <source>
        <dbReference type="EMBL" id="QWG20587.1"/>
    </source>
</evidence>
<evidence type="ECO:0000256" key="2">
    <source>
        <dbReference type="SAM" id="SignalP"/>
    </source>
</evidence>
<dbReference type="Pfam" id="PF06823">
    <property type="entry name" value="DUF1236"/>
    <property type="match status" value="1"/>
</dbReference>
<evidence type="ECO:0000256" key="1">
    <source>
        <dbReference type="SAM" id="MobiDB-lite"/>
    </source>
</evidence>